<comment type="similarity">
    <text evidence="1">Belongs to the 'GDSL' lipolytic enzyme family.</text>
</comment>
<dbReference type="Gene3D" id="3.40.50.1110">
    <property type="entry name" value="SGNH hydrolase"/>
    <property type="match status" value="1"/>
</dbReference>
<dbReference type="AlphaFoldDB" id="A0A835FAS8"/>
<dbReference type="Pfam" id="PF00657">
    <property type="entry name" value="Lipase_GDSL"/>
    <property type="match status" value="1"/>
</dbReference>
<feature type="compositionally biased region" description="Low complexity" evidence="3">
    <location>
        <begin position="213"/>
        <end position="229"/>
    </location>
</feature>
<evidence type="ECO:0000313" key="5">
    <source>
        <dbReference type="EMBL" id="KAF8733538.1"/>
    </source>
</evidence>
<name>A0A835FAS8_9POAL</name>
<accession>A0A835FAS8</accession>
<dbReference type="GO" id="GO:0016788">
    <property type="term" value="F:hydrolase activity, acting on ester bonds"/>
    <property type="evidence" value="ECO:0007669"/>
    <property type="project" value="InterPro"/>
</dbReference>
<dbReference type="EMBL" id="JACEFO010001600">
    <property type="protein sequence ID" value="KAF8733538.1"/>
    <property type="molecule type" value="Genomic_DNA"/>
</dbReference>
<reference evidence="5" key="1">
    <citation type="submission" date="2020-07" db="EMBL/GenBank/DDBJ databases">
        <title>Genome sequence and genetic diversity analysis of an under-domesticated orphan crop, white fonio (Digitaria exilis).</title>
        <authorList>
            <person name="Bennetzen J.L."/>
            <person name="Chen S."/>
            <person name="Ma X."/>
            <person name="Wang X."/>
            <person name="Yssel A.E.J."/>
            <person name="Chaluvadi S.R."/>
            <person name="Johnson M."/>
            <person name="Gangashetty P."/>
            <person name="Hamidou F."/>
            <person name="Sanogo M.D."/>
            <person name="Zwaenepoel A."/>
            <person name="Wallace J."/>
            <person name="Van De Peer Y."/>
            <person name="Van Deynze A."/>
        </authorList>
    </citation>
    <scope>NUCLEOTIDE SEQUENCE</scope>
    <source>
        <tissue evidence="5">Leaves</tissue>
    </source>
</reference>
<feature type="region of interest" description="Disordered" evidence="3">
    <location>
        <begin position="212"/>
        <end position="244"/>
    </location>
</feature>
<feature type="chain" id="PRO_5032444487" description="GDSL esterase/lipase" evidence="4">
    <location>
        <begin position="27"/>
        <end position="244"/>
    </location>
</feature>
<keyword evidence="2" id="KW-0325">Glycoprotein</keyword>
<keyword evidence="4" id="KW-0732">Signal</keyword>
<dbReference type="PANTHER" id="PTHR22835:SF620">
    <property type="entry name" value="OS01G0223000 PROTEIN"/>
    <property type="match status" value="1"/>
</dbReference>
<dbReference type="PANTHER" id="PTHR22835">
    <property type="entry name" value="ZINC FINGER FYVE DOMAIN CONTAINING PROTEIN"/>
    <property type="match status" value="1"/>
</dbReference>
<comment type="caution">
    <text evidence="5">The sequence shown here is derived from an EMBL/GenBank/DDBJ whole genome shotgun (WGS) entry which is preliminary data.</text>
</comment>
<evidence type="ECO:0000256" key="2">
    <source>
        <dbReference type="ARBA" id="ARBA00023180"/>
    </source>
</evidence>
<feature type="signal peptide" evidence="4">
    <location>
        <begin position="1"/>
        <end position="26"/>
    </location>
</feature>
<feature type="compositionally biased region" description="Polar residues" evidence="3">
    <location>
        <begin position="233"/>
        <end position="244"/>
    </location>
</feature>
<evidence type="ECO:0000313" key="6">
    <source>
        <dbReference type="Proteomes" id="UP000636709"/>
    </source>
</evidence>
<dbReference type="Proteomes" id="UP000636709">
    <property type="component" value="Unassembled WGS sequence"/>
</dbReference>
<keyword evidence="6" id="KW-1185">Reference proteome</keyword>
<dbReference type="InterPro" id="IPR036514">
    <property type="entry name" value="SGNH_hydro_sf"/>
</dbReference>
<protein>
    <recommendedName>
        <fullName evidence="7">GDSL esterase/lipase</fullName>
    </recommendedName>
</protein>
<organism evidence="5 6">
    <name type="scientific">Digitaria exilis</name>
    <dbReference type="NCBI Taxonomy" id="1010633"/>
    <lineage>
        <taxon>Eukaryota</taxon>
        <taxon>Viridiplantae</taxon>
        <taxon>Streptophyta</taxon>
        <taxon>Embryophyta</taxon>
        <taxon>Tracheophyta</taxon>
        <taxon>Spermatophyta</taxon>
        <taxon>Magnoliopsida</taxon>
        <taxon>Liliopsida</taxon>
        <taxon>Poales</taxon>
        <taxon>Poaceae</taxon>
        <taxon>PACMAD clade</taxon>
        <taxon>Panicoideae</taxon>
        <taxon>Panicodae</taxon>
        <taxon>Paniceae</taxon>
        <taxon>Anthephorinae</taxon>
        <taxon>Digitaria</taxon>
    </lineage>
</organism>
<evidence type="ECO:0000256" key="3">
    <source>
        <dbReference type="SAM" id="MobiDB-lite"/>
    </source>
</evidence>
<sequence length="244" mass="26259">MQVMRSSLYGAAVVLVLLSPWAMASAADGRRYESIFCFGDSFTDTGNNPAVFAWYSVVDPVTRPPYGSSFFGHPTGRNCDGRLIVDFIAEGLGLPYVPPYLGPPFGSPPAAAAAQGFRQGASLAVGAATAIDVGFFHERGLVPAPSKFPLNTSLTVQLQWFDSLLKPTLCGTTQGTRSSQQLAASDHIYRCMPLPPSYTRRVQNARTCLADPSSSWESWASTTTSSRSAKWQPGTSYPPSYRLS</sequence>
<evidence type="ECO:0000256" key="1">
    <source>
        <dbReference type="ARBA" id="ARBA00008668"/>
    </source>
</evidence>
<dbReference type="OrthoDB" id="689915at2759"/>
<evidence type="ECO:0008006" key="7">
    <source>
        <dbReference type="Google" id="ProtNLM"/>
    </source>
</evidence>
<proteinExistence type="inferred from homology"/>
<dbReference type="InterPro" id="IPR001087">
    <property type="entry name" value="GDSL"/>
</dbReference>
<gene>
    <name evidence="5" type="ORF">HU200_014839</name>
</gene>
<evidence type="ECO:0000256" key="4">
    <source>
        <dbReference type="SAM" id="SignalP"/>
    </source>
</evidence>